<dbReference type="Proteomes" id="UP000527616">
    <property type="component" value="Unassembled WGS sequence"/>
</dbReference>
<gene>
    <name evidence="2" type="ORF">GGQ54_003163</name>
</gene>
<comment type="caution">
    <text evidence="2">The sequence shown here is derived from an EMBL/GenBank/DDBJ whole genome shotgun (WGS) entry which is preliminary data.</text>
</comment>
<organism evidence="2 3">
    <name type="scientific">Naumannella cuiyingiana</name>
    <dbReference type="NCBI Taxonomy" id="1347891"/>
    <lineage>
        <taxon>Bacteria</taxon>
        <taxon>Bacillati</taxon>
        <taxon>Actinomycetota</taxon>
        <taxon>Actinomycetes</taxon>
        <taxon>Propionibacteriales</taxon>
        <taxon>Propionibacteriaceae</taxon>
        <taxon>Naumannella</taxon>
    </lineage>
</organism>
<name>A0A7Z0IMG8_9ACTN</name>
<evidence type="ECO:0000256" key="1">
    <source>
        <dbReference type="SAM" id="Phobius"/>
    </source>
</evidence>
<feature type="transmembrane region" description="Helical" evidence="1">
    <location>
        <begin position="170"/>
        <end position="190"/>
    </location>
</feature>
<evidence type="ECO:0000313" key="2">
    <source>
        <dbReference type="EMBL" id="NYI72603.1"/>
    </source>
</evidence>
<feature type="transmembrane region" description="Helical" evidence="1">
    <location>
        <begin position="20"/>
        <end position="39"/>
    </location>
</feature>
<sequence length="255" mass="26442">MATDLFAGVATELGKLRRSLGWSVVVGLPVIMVFAGAFTTVVSGEPLADGWHTLWLRSLVFYGLLPLTLGLAILASLAWRTEHRDGNWNALMTTPVPSWQIVLSKTLAIGLLAAAMQVLLLLVVIAAGTLLFGLPGMLPARYFAITAVLIIATLPVVALQSALSLAIRSVAVPVAIAAAGAGVAAVALMAKLPGVAYLLPYAVTARSTQLATGTFGDSGRLTAPTVVALLIASVLLTAAVTVLAARYLDRRDVHA</sequence>
<keyword evidence="1" id="KW-0472">Membrane</keyword>
<dbReference type="RefSeq" id="WP_179446241.1">
    <property type="nucleotide sequence ID" value="NZ_JACBZS010000001.1"/>
</dbReference>
<accession>A0A7Z0IMG8</accession>
<keyword evidence="1" id="KW-1133">Transmembrane helix</keyword>
<dbReference type="EMBL" id="JACBZS010000001">
    <property type="protein sequence ID" value="NYI72603.1"/>
    <property type="molecule type" value="Genomic_DNA"/>
</dbReference>
<feature type="transmembrane region" description="Helical" evidence="1">
    <location>
        <begin position="59"/>
        <end position="79"/>
    </location>
</feature>
<proteinExistence type="predicted"/>
<dbReference type="CDD" id="cd21809">
    <property type="entry name" value="ABC-2_lan_permease-like"/>
    <property type="match status" value="1"/>
</dbReference>
<keyword evidence="3" id="KW-1185">Reference proteome</keyword>
<reference evidence="2 3" key="1">
    <citation type="submission" date="2020-07" db="EMBL/GenBank/DDBJ databases">
        <title>Sequencing the genomes of 1000 actinobacteria strains.</title>
        <authorList>
            <person name="Klenk H.-P."/>
        </authorList>
    </citation>
    <scope>NUCLEOTIDE SEQUENCE [LARGE SCALE GENOMIC DNA]</scope>
    <source>
        <strain evidence="2 3">DSM 103164</strain>
    </source>
</reference>
<evidence type="ECO:0008006" key="4">
    <source>
        <dbReference type="Google" id="ProtNLM"/>
    </source>
</evidence>
<dbReference type="AlphaFoldDB" id="A0A7Z0IMG8"/>
<feature type="transmembrane region" description="Helical" evidence="1">
    <location>
        <begin position="107"/>
        <end position="134"/>
    </location>
</feature>
<dbReference type="Pfam" id="PF12730">
    <property type="entry name" value="ABC2_membrane_4"/>
    <property type="match status" value="1"/>
</dbReference>
<keyword evidence="1" id="KW-0812">Transmembrane</keyword>
<feature type="transmembrane region" description="Helical" evidence="1">
    <location>
        <begin position="226"/>
        <end position="248"/>
    </location>
</feature>
<feature type="transmembrane region" description="Helical" evidence="1">
    <location>
        <begin position="140"/>
        <end position="158"/>
    </location>
</feature>
<protein>
    <recommendedName>
        <fullName evidence="4">ABC transporter</fullName>
    </recommendedName>
</protein>
<evidence type="ECO:0000313" key="3">
    <source>
        <dbReference type="Proteomes" id="UP000527616"/>
    </source>
</evidence>